<dbReference type="EMBL" id="CP159837">
    <property type="protein sequence ID" value="XCM39861.1"/>
    <property type="molecule type" value="Genomic_DNA"/>
</dbReference>
<dbReference type="SUPFAM" id="SSF48452">
    <property type="entry name" value="TPR-like"/>
    <property type="match status" value="1"/>
</dbReference>
<feature type="repeat" description="WD" evidence="3">
    <location>
        <begin position="805"/>
        <end position="846"/>
    </location>
</feature>
<dbReference type="PRINTS" id="PR00320">
    <property type="entry name" value="GPROTEINBRPT"/>
</dbReference>
<dbReference type="SUPFAM" id="SSF52200">
    <property type="entry name" value="Toll/Interleukin receptor TIR domain"/>
    <property type="match status" value="3"/>
</dbReference>
<feature type="repeat" description="WD" evidence="3">
    <location>
        <begin position="763"/>
        <end position="804"/>
    </location>
</feature>
<dbReference type="InterPro" id="IPR055442">
    <property type="entry name" value="Beta-prop_EML-like_2nd"/>
</dbReference>
<evidence type="ECO:0000256" key="1">
    <source>
        <dbReference type="ARBA" id="ARBA00022574"/>
    </source>
</evidence>
<evidence type="ECO:0000313" key="5">
    <source>
        <dbReference type="EMBL" id="XCM39861.1"/>
    </source>
</evidence>
<dbReference type="PROSITE" id="PS50082">
    <property type="entry name" value="WD_REPEATS_2"/>
    <property type="match status" value="14"/>
</dbReference>
<dbReference type="InterPro" id="IPR000157">
    <property type="entry name" value="TIR_dom"/>
</dbReference>
<reference evidence="5" key="1">
    <citation type="submission" date="2024-07" db="EMBL/GenBank/DDBJ databases">
        <authorList>
            <person name="Kim Y.J."/>
            <person name="Jeong J.Y."/>
        </authorList>
    </citation>
    <scope>NUCLEOTIDE SEQUENCE</scope>
    <source>
        <strain evidence="5">GIHE-MW2</strain>
    </source>
</reference>
<dbReference type="PROSITE" id="PS50294">
    <property type="entry name" value="WD_REPEATS_REGION"/>
    <property type="match status" value="14"/>
</dbReference>
<dbReference type="Pfam" id="PF00400">
    <property type="entry name" value="WD40"/>
    <property type="match status" value="5"/>
</dbReference>
<accession>A0AAU8JM90</accession>
<dbReference type="InterPro" id="IPR019775">
    <property type="entry name" value="WD40_repeat_CS"/>
</dbReference>
<keyword evidence="2" id="KW-0677">Repeat</keyword>
<dbReference type="InterPro" id="IPR018391">
    <property type="entry name" value="PQQ_b-propeller_rpt"/>
</dbReference>
<evidence type="ECO:0000256" key="3">
    <source>
        <dbReference type="PROSITE-ProRule" id="PRU00221"/>
    </source>
</evidence>
<feature type="repeat" description="WD" evidence="3">
    <location>
        <begin position="889"/>
        <end position="930"/>
    </location>
</feature>
<dbReference type="Gene3D" id="3.40.50.10140">
    <property type="entry name" value="Toll/interleukin-1 receptor homology (TIR) domain"/>
    <property type="match status" value="3"/>
</dbReference>
<dbReference type="Pfam" id="PF25173">
    <property type="entry name" value="Beta-prop_WDR3_1st"/>
    <property type="match status" value="1"/>
</dbReference>
<feature type="repeat" description="WD" evidence="3">
    <location>
        <begin position="1141"/>
        <end position="1182"/>
    </location>
</feature>
<feature type="repeat" description="WD" evidence="3">
    <location>
        <begin position="973"/>
        <end position="1014"/>
    </location>
</feature>
<dbReference type="InterPro" id="IPR020472">
    <property type="entry name" value="WD40_PAC1"/>
</dbReference>
<sequence>MTKFYNAFISYGRADSKEFATKLYNCLTSAGFNIWFDQNDIPLGVDFQNQIDDGIAKADNFLFIIAPHAVNSPYCQKEINRALKYNKRIIPLLHIEQITQEIWQERNPQGTKEDWEAYQAKGLDSSLTNMPPKIGKINWVYFRENADNFDTSLAGLIEVFHSHEDYVRQHTEILAKAREWEQNKKPSRYLLIGQERQAAEAWLDIRFKEEQAPCQPSDLHCEYICESIKNANNLLTQVFIRYAEPDREVMEKLTRTLQREKITIWTERSDIKKRMSFQEKLHRGIAIADNFVYLVSPESLTADYCQTEIDLALYYHKRIICFIVPNKESEALPEFSYEYQTNELIKQIKDDELYYHQHKILLVQALKWQEQNHNPSILFRGYNLQHFQAWLKIAETHDHPPTDLQKEFLTASSQHQAKSLEVFISYSRTDSDLARKLNDALQFQGKTTWFDQESIAAGTDFQQEIYRGIENSDNFLFIISPNSVSSAYCSDEVEYAEKLNKRFVTILYRQVEPKTLHPALAKVQWIDFTQHEGDFYANFSELVRTLDTDRDHVQSHTLWSQRALEWEEKSQTKDLLLRGSELNVAESWLRESEAENKQPPATDLQKKFIAKSRQQNRNNRLLQIGSVAAFIILVSGAAVIAVLFGLQAKEQEQKANQLATEANIKADALFAKSLVDSDPVDALIRAIQVTGRSKKDLGQVLPLVQSSLLAALQVTHERNVFKGHEDSVFSVAFSPDGSKIVSGSGDGTIRLWDVNSGSELAVFKGHNDYVLSVAFSPDGSKIVSGSGDGTIRLWDVNSGSELAVFKGHNDYVFSVAFSPDGSKIVSGSGDGTIRLWDIKSRSELAVFKGHEDYISSVAFSPDGSKIVSGSGDQTIRLWDINSESELAVFKGHKDSVQSVAFSPDGSKIVSGSMDNTIRLWDVNSESELAVFKGHKDSVSSVAFSADGSKIVSGSSDGTIRLWDIKSGSELAVFKGHEDWVRSVAFSPDGSKIVSGSRDNTIRLWDINSGSEFSSFKGHEDVVRSVAFSPDRSKIASGSKDKTIRLWDIQSGSELAVFNGHESFVFSVAFSPDGSKIASGSRDNTIRLWDVKSGSKLAIFKGHEDWVRSVAFSPDGSKIVSGSHDNTIRLWDVKSQSELAVFKGHESFVFSVAFSPDGSKIVSESYDNTIRLWDVNSRLELGVFNLDSTVYSVAYSPDGSKIVSGSVDNTIRLWDVKSRSGLAVLKGHEYSVFSVAFSPDGDRIVSGSADRTIRLWDINSRSELAVFKGHEDFVYSVAFSPDGSKIVSGSRDGTVRLWLGTWQGWLDAGCDKLRLHPVFVEAGDPPNPPIIGGLENDPPNPPIIGGLGDDSVSKGGLREDDPPNPPIIGGLSGDGEDLQIASEAVETCEKGIKENGESIWNNQEKAEFWVRQGLAVARLTGDFAAANEKFEQAKQLEPKFYQSLGYDPQIKAKELRASVLVSEGEKLGKEGKLQESIAKFQEAKTLDSSWDFDPEAKAKSLVVPALVNQAAELIKEDHATEALAKYKEAQKLDAQLKQSDISDLNNLCRYGSLRGYGAEVMSACEMAVKRNPNNGGIRDSRGVARALTGDYAGAISDLEAFIKWTNNDESKAQRQGWVDALKKGKNPFTEEVLQELLEE</sequence>
<dbReference type="InterPro" id="IPR001680">
    <property type="entry name" value="WD40_rpt"/>
</dbReference>
<dbReference type="SUPFAM" id="SSF50978">
    <property type="entry name" value="WD40 repeat-like"/>
    <property type="match status" value="2"/>
</dbReference>
<feature type="repeat" description="WD" evidence="3">
    <location>
        <begin position="1057"/>
        <end position="1098"/>
    </location>
</feature>
<proteinExistence type="predicted"/>
<dbReference type="RefSeq" id="WP_354636303.1">
    <property type="nucleotide sequence ID" value="NZ_CP159837.1"/>
</dbReference>
<feature type="domain" description="TIR" evidence="4">
    <location>
        <begin position="3"/>
        <end position="122"/>
    </location>
</feature>
<feature type="repeat" description="WD" evidence="3">
    <location>
        <begin position="931"/>
        <end position="972"/>
    </location>
</feature>
<evidence type="ECO:0000259" key="4">
    <source>
        <dbReference type="PROSITE" id="PS50104"/>
    </source>
</evidence>
<feature type="domain" description="TIR" evidence="4">
    <location>
        <begin position="418"/>
        <end position="543"/>
    </location>
</feature>
<feature type="repeat" description="WD" evidence="3">
    <location>
        <begin position="847"/>
        <end position="888"/>
    </location>
</feature>
<protein>
    <submittedName>
        <fullName evidence="5">TIR domain-containing protein</fullName>
    </submittedName>
</protein>
<feature type="repeat" description="WD" evidence="3">
    <location>
        <begin position="1015"/>
        <end position="1056"/>
    </location>
</feature>
<feature type="repeat" description="WD" evidence="3">
    <location>
        <begin position="1099"/>
        <end position="1140"/>
    </location>
</feature>
<dbReference type="CDD" id="cd00200">
    <property type="entry name" value="WD40"/>
    <property type="match status" value="3"/>
</dbReference>
<feature type="repeat" description="WD" evidence="3">
    <location>
        <begin position="1224"/>
        <end position="1265"/>
    </location>
</feature>
<dbReference type="GO" id="GO:0007165">
    <property type="term" value="P:signal transduction"/>
    <property type="evidence" value="ECO:0007669"/>
    <property type="project" value="InterPro"/>
</dbReference>
<dbReference type="Gene3D" id="1.25.40.10">
    <property type="entry name" value="Tetratricopeptide repeat domain"/>
    <property type="match status" value="1"/>
</dbReference>
<dbReference type="Gene3D" id="2.130.10.10">
    <property type="entry name" value="YVTN repeat-like/Quinoprotein amine dehydrogenase"/>
    <property type="match status" value="5"/>
</dbReference>
<organism evidence="5">
    <name type="scientific">Planktothricoides raciborskii GIHE-MW2</name>
    <dbReference type="NCBI Taxonomy" id="2792601"/>
    <lineage>
        <taxon>Bacteria</taxon>
        <taxon>Bacillati</taxon>
        <taxon>Cyanobacteriota</taxon>
        <taxon>Cyanophyceae</taxon>
        <taxon>Oscillatoriophycideae</taxon>
        <taxon>Oscillatoriales</taxon>
        <taxon>Oscillatoriaceae</taxon>
        <taxon>Planktothricoides</taxon>
    </lineage>
</organism>
<dbReference type="InterPro" id="IPR015943">
    <property type="entry name" value="WD40/YVTN_repeat-like_dom_sf"/>
</dbReference>
<dbReference type="InterPro" id="IPR035897">
    <property type="entry name" value="Toll_tir_struct_dom_sf"/>
</dbReference>
<dbReference type="SMART" id="SM00564">
    <property type="entry name" value="PQQ"/>
    <property type="match status" value="9"/>
</dbReference>
<feature type="repeat" description="WD" evidence="3">
    <location>
        <begin position="1266"/>
        <end position="1297"/>
    </location>
</feature>
<dbReference type="InterPro" id="IPR011990">
    <property type="entry name" value="TPR-like_helical_dom_sf"/>
</dbReference>
<dbReference type="Pfam" id="PF23414">
    <property type="entry name" value="Beta-prop_EML_2"/>
    <property type="match status" value="1"/>
</dbReference>
<dbReference type="PROSITE" id="PS00678">
    <property type="entry name" value="WD_REPEATS_1"/>
    <property type="match status" value="12"/>
</dbReference>
<dbReference type="Pfam" id="PF13676">
    <property type="entry name" value="TIR_2"/>
    <property type="match status" value="3"/>
</dbReference>
<dbReference type="PANTHER" id="PTHR22847:SF637">
    <property type="entry name" value="WD REPEAT DOMAIN 5B"/>
    <property type="match status" value="1"/>
</dbReference>
<dbReference type="SMART" id="SM00320">
    <property type="entry name" value="WD40"/>
    <property type="match status" value="14"/>
</dbReference>
<keyword evidence="1 3" id="KW-0853">WD repeat</keyword>
<evidence type="ECO:0000256" key="2">
    <source>
        <dbReference type="ARBA" id="ARBA00022737"/>
    </source>
</evidence>
<gene>
    <name evidence="5" type="ORF">ABWT76_002822</name>
</gene>
<feature type="repeat" description="WD" evidence="3">
    <location>
        <begin position="721"/>
        <end position="762"/>
    </location>
</feature>
<feature type="repeat" description="WD" evidence="3">
    <location>
        <begin position="1182"/>
        <end position="1223"/>
    </location>
</feature>
<name>A0AAU8JM90_9CYAN</name>
<dbReference type="SMART" id="SM00255">
    <property type="entry name" value="TIR"/>
    <property type="match status" value="2"/>
</dbReference>
<dbReference type="InterPro" id="IPR036322">
    <property type="entry name" value="WD40_repeat_dom_sf"/>
</dbReference>
<dbReference type="PROSITE" id="PS50104">
    <property type="entry name" value="TIR"/>
    <property type="match status" value="2"/>
</dbReference>
<dbReference type="PANTHER" id="PTHR22847">
    <property type="entry name" value="WD40 REPEAT PROTEIN"/>
    <property type="match status" value="1"/>
</dbReference>